<dbReference type="AlphaFoldDB" id="A0A9D1SP20"/>
<dbReference type="EMBL" id="DVNM01000032">
    <property type="protein sequence ID" value="HIU69498.1"/>
    <property type="molecule type" value="Genomic_DNA"/>
</dbReference>
<evidence type="ECO:0000313" key="2">
    <source>
        <dbReference type="Proteomes" id="UP000824125"/>
    </source>
</evidence>
<reference evidence="1" key="1">
    <citation type="submission" date="2020-10" db="EMBL/GenBank/DDBJ databases">
        <authorList>
            <person name="Gilroy R."/>
        </authorList>
    </citation>
    <scope>NUCLEOTIDE SEQUENCE</scope>
    <source>
        <strain evidence="1">CHK176-6737</strain>
    </source>
</reference>
<sequence>MKFIGAILLITAATGTGLYFSERLRARCNAAREIILMCELIEIEMQFNLNCIGDIFEKIVRTADFKCLSFIRKMDKTKPFYTAFCNALDQSTAYIDRRDRASLKQLAAFLGSTDVQTQLSYLGAYKASMHKRLSYYEAEEKRLAKLYVAFGLFGGCAAVVIFL</sequence>
<gene>
    <name evidence="1" type="ORF">IAD23_06015</name>
</gene>
<comment type="caution">
    <text evidence="1">The sequence shown here is derived from an EMBL/GenBank/DDBJ whole genome shotgun (WGS) entry which is preliminary data.</text>
</comment>
<dbReference type="Proteomes" id="UP000824125">
    <property type="component" value="Unassembled WGS sequence"/>
</dbReference>
<accession>A0A9D1SP20</accession>
<proteinExistence type="predicted"/>
<protein>
    <submittedName>
        <fullName evidence="1">Stage III sporulation protein AB</fullName>
    </submittedName>
</protein>
<reference evidence="1" key="2">
    <citation type="journal article" date="2021" name="PeerJ">
        <title>Extensive microbial diversity within the chicken gut microbiome revealed by metagenomics and culture.</title>
        <authorList>
            <person name="Gilroy R."/>
            <person name="Ravi A."/>
            <person name="Getino M."/>
            <person name="Pursley I."/>
            <person name="Horton D.L."/>
            <person name="Alikhan N.F."/>
            <person name="Baker D."/>
            <person name="Gharbi K."/>
            <person name="Hall N."/>
            <person name="Watson M."/>
            <person name="Adriaenssens E.M."/>
            <person name="Foster-Nyarko E."/>
            <person name="Jarju S."/>
            <person name="Secka A."/>
            <person name="Antonio M."/>
            <person name="Oren A."/>
            <person name="Chaudhuri R.R."/>
            <person name="La Ragione R."/>
            <person name="Hildebrand F."/>
            <person name="Pallen M.J."/>
        </authorList>
    </citation>
    <scope>NUCLEOTIDE SEQUENCE</scope>
    <source>
        <strain evidence="1">CHK176-6737</strain>
    </source>
</reference>
<organism evidence="1 2">
    <name type="scientific">Candidatus Scybalenecus merdavium</name>
    <dbReference type="NCBI Taxonomy" id="2840939"/>
    <lineage>
        <taxon>Bacteria</taxon>
        <taxon>Bacillati</taxon>
        <taxon>Bacillota</taxon>
        <taxon>Clostridia</taxon>
        <taxon>Eubacteriales</taxon>
        <taxon>Oscillospiraceae</taxon>
        <taxon>Oscillospiraceae incertae sedis</taxon>
        <taxon>Candidatus Scybalenecus</taxon>
    </lineage>
</organism>
<dbReference type="Pfam" id="PF09548">
    <property type="entry name" value="Spore_III_AB"/>
    <property type="match status" value="1"/>
</dbReference>
<name>A0A9D1SP20_9FIRM</name>
<evidence type="ECO:0000313" key="1">
    <source>
        <dbReference type="EMBL" id="HIU69498.1"/>
    </source>
</evidence>
<dbReference type="InterPro" id="IPR014198">
    <property type="entry name" value="Spore_III_AB"/>
</dbReference>